<dbReference type="EMBL" id="GIKN01003508">
    <property type="protein sequence ID" value="NIE45781.1"/>
    <property type="molecule type" value="Transcribed_RNA"/>
</dbReference>
<dbReference type="AlphaFoldDB" id="A0A6G5A461"/>
<proteinExistence type="predicted"/>
<sequence>MVFCDFRLGSVDWRMICLYAPNSLDGRRHFNYCNVERIQVLMEDFNCVLAARNKSSGTAYRDASTAELHKIINEYGLEDVAKCLDYDLIVRFTHFQAASHAQLDREYVPAELIALAQEYCVQSVSFSDHCLVMFDVNNKRNGISCVELWKPNAKIYEDGVFCEKVLAGLEEIKNQTNTTICERCETLNQTAKLKALERASTIKHEKNKYEENLRQSLQMLTYEEN</sequence>
<evidence type="ECO:0000313" key="1">
    <source>
        <dbReference type="EMBL" id="NIE45781.1"/>
    </source>
</evidence>
<reference evidence="1" key="1">
    <citation type="submission" date="2020-03" db="EMBL/GenBank/DDBJ databases">
        <title>A transcriptome and proteome of the tick Rhipicephalus microplus shaped by the genetic composition of its hosts and developmental stage.</title>
        <authorList>
            <person name="Garcia G.R."/>
            <person name="Ribeiro J.M.C."/>
            <person name="Maruyama S.R."/>
            <person name="Gardinasse L.G."/>
            <person name="Nelson K."/>
            <person name="Ferreira B.R."/>
            <person name="Andrade T.G."/>
            <person name="Santos I.K.F.M."/>
        </authorList>
    </citation>
    <scope>NUCLEOTIDE SEQUENCE</scope>
    <source>
        <strain evidence="1">NSGR</strain>
        <tissue evidence="1">Salivary glands</tissue>
    </source>
</reference>
<dbReference type="SUPFAM" id="SSF56219">
    <property type="entry name" value="DNase I-like"/>
    <property type="match status" value="1"/>
</dbReference>
<dbReference type="InterPro" id="IPR036691">
    <property type="entry name" value="Endo/exonu/phosph_ase_sf"/>
</dbReference>
<protein>
    <submittedName>
        <fullName evidence="1">Putative tick transposon</fullName>
    </submittedName>
</protein>
<dbReference type="Gene3D" id="3.60.10.10">
    <property type="entry name" value="Endonuclease/exonuclease/phosphatase"/>
    <property type="match status" value="1"/>
</dbReference>
<name>A0A6G5A461_RHIMP</name>
<accession>A0A6G5A461</accession>
<organism evidence="1">
    <name type="scientific">Rhipicephalus microplus</name>
    <name type="common">Cattle tick</name>
    <name type="synonym">Boophilus microplus</name>
    <dbReference type="NCBI Taxonomy" id="6941"/>
    <lineage>
        <taxon>Eukaryota</taxon>
        <taxon>Metazoa</taxon>
        <taxon>Ecdysozoa</taxon>
        <taxon>Arthropoda</taxon>
        <taxon>Chelicerata</taxon>
        <taxon>Arachnida</taxon>
        <taxon>Acari</taxon>
        <taxon>Parasitiformes</taxon>
        <taxon>Ixodida</taxon>
        <taxon>Ixodoidea</taxon>
        <taxon>Ixodidae</taxon>
        <taxon>Rhipicephalinae</taxon>
        <taxon>Rhipicephalus</taxon>
        <taxon>Boophilus</taxon>
    </lineage>
</organism>